<dbReference type="AlphaFoldDB" id="A0A4Y9XUG0"/>
<organism evidence="2 3">
    <name type="scientific">Dentipellis fragilis</name>
    <dbReference type="NCBI Taxonomy" id="205917"/>
    <lineage>
        <taxon>Eukaryota</taxon>
        <taxon>Fungi</taxon>
        <taxon>Dikarya</taxon>
        <taxon>Basidiomycota</taxon>
        <taxon>Agaricomycotina</taxon>
        <taxon>Agaricomycetes</taxon>
        <taxon>Russulales</taxon>
        <taxon>Hericiaceae</taxon>
        <taxon>Dentipellis</taxon>
    </lineage>
</organism>
<keyword evidence="3" id="KW-1185">Reference proteome</keyword>
<gene>
    <name evidence="2" type="ORF">EVG20_g10304</name>
</gene>
<sequence length="180" mass="19969">MLNDDCRDLILKRLDTPSLVSLSRVSRAASALVPPYLARRVHVNGEGGEDAKRIQSFCTWVLSKRVADRTKVLSITHYPAFDWRHGYEMEPVPFYAGALADVLAMASSLQSITLELTAADVFFYEPRIISSLSALSSLILVSASEAALNAVSSLQQLRSFFLDRSRTQQHGETKLLRKLG</sequence>
<proteinExistence type="predicted"/>
<dbReference type="Proteomes" id="UP000298327">
    <property type="component" value="Unassembled WGS sequence"/>
</dbReference>
<dbReference type="EMBL" id="SEOQ01001214">
    <property type="protein sequence ID" value="TFY53017.1"/>
    <property type="molecule type" value="Genomic_DNA"/>
</dbReference>
<feature type="domain" description="F-box" evidence="1">
    <location>
        <begin position="2"/>
        <end position="33"/>
    </location>
</feature>
<dbReference type="Pfam" id="PF00646">
    <property type="entry name" value="F-box"/>
    <property type="match status" value="1"/>
</dbReference>
<name>A0A4Y9XUG0_9AGAM</name>
<comment type="caution">
    <text evidence="2">The sequence shown here is derived from an EMBL/GenBank/DDBJ whole genome shotgun (WGS) entry which is preliminary data.</text>
</comment>
<evidence type="ECO:0000313" key="3">
    <source>
        <dbReference type="Proteomes" id="UP000298327"/>
    </source>
</evidence>
<reference evidence="2 3" key="1">
    <citation type="submission" date="2019-02" db="EMBL/GenBank/DDBJ databases">
        <title>Genome sequencing of the rare red list fungi Dentipellis fragilis.</title>
        <authorList>
            <person name="Buettner E."/>
            <person name="Kellner H."/>
        </authorList>
    </citation>
    <scope>NUCLEOTIDE SEQUENCE [LARGE SCALE GENOMIC DNA]</scope>
    <source>
        <strain evidence="2 3">DSM 105465</strain>
    </source>
</reference>
<dbReference type="InterPro" id="IPR001810">
    <property type="entry name" value="F-box_dom"/>
</dbReference>
<accession>A0A4Y9XUG0</accession>
<evidence type="ECO:0000313" key="2">
    <source>
        <dbReference type="EMBL" id="TFY53017.1"/>
    </source>
</evidence>
<evidence type="ECO:0000259" key="1">
    <source>
        <dbReference type="Pfam" id="PF00646"/>
    </source>
</evidence>
<protein>
    <recommendedName>
        <fullName evidence="1">F-box domain-containing protein</fullName>
    </recommendedName>
</protein>